<evidence type="ECO:0000256" key="1">
    <source>
        <dbReference type="SAM" id="MobiDB-lite"/>
    </source>
</evidence>
<protein>
    <submittedName>
        <fullName evidence="2">Uncharacterized protein</fullName>
    </submittedName>
</protein>
<proteinExistence type="predicted"/>
<dbReference type="RefSeq" id="XP_018711175.1">
    <property type="nucleotide sequence ID" value="XM_018854242.1"/>
</dbReference>
<name>A0A1A0H9V2_9ASCO</name>
<evidence type="ECO:0000313" key="2">
    <source>
        <dbReference type="EMBL" id="OBA20653.1"/>
    </source>
</evidence>
<accession>A0A1A0H9V2</accession>
<dbReference type="Proteomes" id="UP000092555">
    <property type="component" value="Unassembled WGS sequence"/>
</dbReference>
<organism evidence="2 3">
    <name type="scientific">Metschnikowia bicuspidata var. bicuspidata NRRL YB-4993</name>
    <dbReference type="NCBI Taxonomy" id="869754"/>
    <lineage>
        <taxon>Eukaryota</taxon>
        <taxon>Fungi</taxon>
        <taxon>Dikarya</taxon>
        <taxon>Ascomycota</taxon>
        <taxon>Saccharomycotina</taxon>
        <taxon>Pichiomycetes</taxon>
        <taxon>Metschnikowiaceae</taxon>
        <taxon>Metschnikowia</taxon>
    </lineage>
</organism>
<dbReference type="EMBL" id="LXTC01000004">
    <property type="protein sequence ID" value="OBA20653.1"/>
    <property type="molecule type" value="Genomic_DNA"/>
</dbReference>
<dbReference type="OrthoDB" id="4093987at2759"/>
<reference evidence="2 3" key="1">
    <citation type="submission" date="2016-05" db="EMBL/GenBank/DDBJ databases">
        <title>Comparative genomics of biotechnologically important yeasts.</title>
        <authorList>
            <consortium name="DOE Joint Genome Institute"/>
            <person name="Riley R."/>
            <person name="Haridas S."/>
            <person name="Wolfe K.H."/>
            <person name="Lopes M.R."/>
            <person name="Hittinger C.T."/>
            <person name="Goker M."/>
            <person name="Salamov A."/>
            <person name="Wisecaver J."/>
            <person name="Long T.M."/>
            <person name="Aerts A.L."/>
            <person name="Barry K."/>
            <person name="Choi C."/>
            <person name="Clum A."/>
            <person name="Coughlan A.Y."/>
            <person name="Deshpande S."/>
            <person name="Douglass A.P."/>
            <person name="Hanson S.J."/>
            <person name="Klenk H.-P."/>
            <person name="LaButti K."/>
            <person name="Lapidus A."/>
            <person name="Lindquist E."/>
            <person name="Lipzen A."/>
            <person name="Meier-kolthoff J.P."/>
            <person name="Ohm R.A."/>
            <person name="Otillar R.P."/>
            <person name="Pangilinan J."/>
            <person name="Peng Y."/>
            <person name="Rokas A."/>
            <person name="Rosa C.A."/>
            <person name="Scheuner C."/>
            <person name="Sibirny A.A."/>
            <person name="Slot J.C."/>
            <person name="Stielow J.B."/>
            <person name="Sun H."/>
            <person name="Kurtzman C.P."/>
            <person name="Blackwell M."/>
            <person name="Grigoriev I.V."/>
            <person name="Jeffries T.W."/>
        </authorList>
    </citation>
    <scope>NUCLEOTIDE SEQUENCE [LARGE SCALE GENOMIC DNA]</scope>
    <source>
        <strain evidence="2 3">NRRL YB-4993</strain>
    </source>
</reference>
<gene>
    <name evidence="2" type="ORF">METBIDRAFT_12622</name>
</gene>
<evidence type="ECO:0000313" key="3">
    <source>
        <dbReference type="Proteomes" id="UP000092555"/>
    </source>
</evidence>
<dbReference type="GeneID" id="30027218"/>
<dbReference type="AlphaFoldDB" id="A0A1A0H9V2"/>
<comment type="caution">
    <text evidence="2">The sequence shown here is derived from an EMBL/GenBank/DDBJ whole genome shotgun (WGS) entry which is preliminary data.</text>
</comment>
<sequence length="294" mass="31283">MNAAAVHDLRLCIQHILDTVPFAAGTTPKGYFLGVYKLTHADLLLLRLSEHAWQAHGQVPVNRLLKLSISFGNLLNTFLLDRAQHEARAAAQQRQLAAQAPAKNGGLGDPFHAGYTGEPAPAVAPHHTSFARGFLGILKNFDIAPARAAFAEDGVAVPGAKTGSPIRLNSRQLLVEKLEINVELDALFTLKITLQLLQRLLLLLEQLAADMPPQGAVAQAPPGPPSDTSSIFSSVSGSSSAGDSALGMEEYARVVAEVVRRVAAGIVDPFVALLRDSVVKPRVFGGFQDLVDTI</sequence>
<keyword evidence="3" id="KW-1185">Reference proteome</keyword>
<feature type="region of interest" description="Disordered" evidence="1">
    <location>
        <begin position="214"/>
        <end position="243"/>
    </location>
</feature>